<reference evidence="2" key="2">
    <citation type="journal article" date="2021" name="PeerJ">
        <title>Extensive microbial diversity within the chicken gut microbiome revealed by metagenomics and culture.</title>
        <authorList>
            <person name="Gilroy R."/>
            <person name="Ravi A."/>
            <person name="Getino M."/>
            <person name="Pursley I."/>
            <person name="Horton D.L."/>
            <person name="Alikhan N.F."/>
            <person name="Baker D."/>
            <person name="Gharbi K."/>
            <person name="Hall N."/>
            <person name="Watson M."/>
            <person name="Adriaenssens E.M."/>
            <person name="Foster-Nyarko E."/>
            <person name="Jarju S."/>
            <person name="Secka A."/>
            <person name="Antonio M."/>
            <person name="Oren A."/>
            <person name="Chaudhuri R.R."/>
            <person name="La Ragione R."/>
            <person name="Hildebrand F."/>
            <person name="Pallen M.J."/>
        </authorList>
    </citation>
    <scope>NUCLEOTIDE SEQUENCE</scope>
    <source>
        <strain evidence="2">CHK152-2871</strain>
    </source>
</reference>
<evidence type="ECO:0000313" key="3">
    <source>
        <dbReference type="Proteomes" id="UP000886865"/>
    </source>
</evidence>
<reference evidence="2" key="1">
    <citation type="submission" date="2020-10" db="EMBL/GenBank/DDBJ databases">
        <authorList>
            <person name="Gilroy R."/>
        </authorList>
    </citation>
    <scope>NUCLEOTIDE SEQUENCE</scope>
    <source>
        <strain evidence="2">CHK152-2871</strain>
    </source>
</reference>
<evidence type="ECO:0000313" key="2">
    <source>
        <dbReference type="EMBL" id="HIS75104.1"/>
    </source>
</evidence>
<dbReference type="AlphaFoldDB" id="A0A9D1FK78"/>
<accession>A0A9D1FK78</accession>
<protein>
    <submittedName>
        <fullName evidence="2">Uncharacterized protein</fullName>
    </submittedName>
</protein>
<evidence type="ECO:0000256" key="1">
    <source>
        <dbReference type="SAM" id="Phobius"/>
    </source>
</evidence>
<dbReference type="EMBL" id="DVJQ01000075">
    <property type="protein sequence ID" value="HIS75104.1"/>
    <property type="molecule type" value="Genomic_DNA"/>
</dbReference>
<dbReference type="Proteomes" id="UP000886865">
    <property type="component" value="Unassembled WGS sequence"/>
</dbReference>
<keyword evidence="1" id="KW-0472">Membrane</keyword>
<comment type="caution">
    <text evidence="2">The sequence shown here is derived from an EMBL/GenBank/DDBJ whole genome shotgun (WGS) entry which is preliminary data.</text>
</comment>
<keyword evidence="1" id="KW-1133">Transmembrane helix</keyword>
<keyword evidence="1" id="KW-0812">Transmembrane</keyword>
<gene>
    <name evidence="2" type="ORF">IAA86_08825</name>
</gene>
<name>A0A9D1FK78_9BACT</name>
<organism evidence="2 3">
    <name type="scientific">Candidatus Galligastranaerophilus intestinavium</name>
    <dbReference type="NCBI Taxonomy" id="2840836"/>
    <lineage>
        <taxon>Bacteria</taxon>
        <taxon>Candidatus Galligastranaerophilus</taxon>
    </lineage>
</organism>
<proteinExistence type="predicted"/>
<sequence length="103" mass="10649">MKIVPINSVKTTSFSGKLQSFSAPFSNKGNLTNGEAYGLTCLLTAIPGVEFVKKGFKGASTMGKFGKIAGGAGITLGLAIPIFAVLKSLNILGRPSKKNNSDN</sequence>
<feature type="transmembrane region" description="Helical" evidence="1">
    <location>
        <begin position="68"/>
        <end position="89"/>
    </location>
</feature>